<keyword evidence="9" id="KW-1185">Reference proteome</keyword>
<sequence>MRSTYFISITCSVVLAITGCQKLDEDPKASLTPVTYFKTQSDLDAALAGVYEQYSFDGAYGFTSRMTSYFGSDDLTTDPGLNKADMRDFDRLNGGSANNNMVAQWQGPWKAIYQANNVLANYEKVSTGDEQKRQAAGQALFLRAWGYYNLVRTFGPVPLITTPISADARPPRDSVSKIYASIISDLQTAKSWLPESFSGQPGKANQFAARAMLADVYLTMTGWPLNQSNYYASAAAEADTVIRSGKFNLSTPYAQVFTTNNTPESIFALQFNVSGGLPQRSFGSSSVPLDEIALDGSGGWDDYYPEINFYLNAPKCSRTDATFYTTIKLLQSDNTYKLVPWNSSETHAGHPYFKKFRSGLNGDGVKETETTIQSINPSTNKALDIIRYPQVLLDYAEAVAMSGNGPTGDAYAAINQVRQRAGLPALTGGLDKTAFRDSVVYERAYEFAGEFGIRWFDIVRLQLLPQVIAARSPLENQIPGTTSGSPTVLQQKYLSPIPFNEMLRNPQWAQNTGY</sequence>
<feature type="domain" description="RagB/SusD" evidence="6">
    <location>
        <begin position="331"/>
        <end position="514"/>
    </location>
</feature>
<evidence type="ECO:0000259" key="6">
    <source>
        <dbReference type="Pfam" id="PF07980"/>
    </source>
</evidence>
<accession>A0A3E1NL34</accession>
<evidence type="ECO:0000256" key="4">
    <source>
        <dbReference type="ARBA" id="ARBA00023136"/>
    </source>
</evidence>
<dbReference type="Pfam" id="PF14322">
    <property type="entry name" value="SusD-like_3"/>
    <property type="match status" value="1"/>
</dbReference>
<dbReference type="Proteomes" id="UP000261284">
    <property type="component" value="Unassembled WGS sequence"/>
</dbReference>
<proteinExistence type="inferred from homology"/>
<dbReference type="GO" id="GO:0009279">
    <property type="term" value="C:cell outer membrane"/>
    <property type="evidence" value="ECO:0007669"/>
    <property type="project" value="UniProtKB-SubCell"/>
</dbReference>
<evidence type="ECO:0000256" key="2">
    <source>
        <dbReference type="ARBA" id="ARBA00006275"/>
    </source>
</evidence>
<dbReference type="RefSeq" id="WP_116846488.1">
    <property type="nucleotide sequence ID" value="NZ_QTJU01000002.1"/>
</dbReference>
<dbReference type="EMBL" id="QTJU01000002">
    <property type="protein sequence ID" value="RFM28498.1"/>
    <property type="molecule type" value="Genomic_DNA"/>
</dbReference>
<gene>
    <name evidence="8" type="ORF">DXN05_06740</name>
</gene>
<dbReference type="PROSITE" id="PS51257">
    <property type="entry name" value="PROKAR_LIPOPROTEIN"/>
    <property type="match status" value="1"/>
</dbReference>
<evidence type="ECO:0000313" key="9">
    <source>
        <dbReference type="Proteomes" id="UP000261284"/>
    </source>
</evidence>
<dbReference type="OrthoDB" id="5694214at2"/>
<dbReference type="InterPro" id="IPR012944">
    <property type="entry name" value="SusD_RagB_dom"/>
</dbReference>
<keyword evidence="3" id="KW-0732">Signal</keyword>
<dbReference type="Pfam" id="PF07980">
    <property type="entry name" value="SusD_RagB"/>
    <property type="match status" value="1"/>
</dbReference>
<keyword evidence="5" id="KW-0998">Cell outer membrane</keyword>
<feature type="domain" description="SusD-like N-terminal" evidence="7">
    <location>
        <begin position="23"/>
        <end position="218"/>
    </location>
</feature>
<dbReference type="AlphaFoldDB" id="A0A3E1NL34"/>
<evidence type="ECO:0000313" key="8">
    <source>
        <dbReference type="EMBL" id="RFM28498.1"/>
    </source>
</evidence>
<protein>
    <submittedName>
        <fullName evidence="8">RagB/SusD family nutrient uptake outer membrane protein</fullName>
    </submittedName>
</protein>
<evidence type="ECO:0000256" key="1">
    <source>
        <dbReference type="ARBA" id="ARBA00004442"/>
    </source>
</evidence>
<name>A0A3E1NL34_9BACT</name>
<dbReference type="Gene3D" id="1.25.40.390">
    <property type="match status" value="1"/>
</dbReference>
<reference evidence="8 9" key="1">
    <citation type="submission" date="2018-08" db="EMBL/GenBank/DDBJ databases">
        <title>Chitinophagaceae sp. K23C18032701, a novel bacterium isolated from forest soil.</title>
        <authorList>
            <person name="Wang C."/>
        </authorList>
    </citation>
    <scope>NUCLEOTIDE SEQUENCE [LARGE SCALE GENOMIC DNA]</scope>
    <source>
        <strain evidence="8 9">K23C18032701</strain>
    </source>
</reference>
<comment type="subcellular location">
    <subcellularLocation>
        <location evidence="1">Cell outer membrane</location>
    </subcellularLocation>
</comment>
<keyword evidence="4" id="KW-0472">Membrane</keyword>
<comment type="caution">
    <text evidence="8">The sequence shown here is derived from an EMBL/GenBank/DDBJ whole genome shotgun (WGS) entry which is preliminary data.</text>
</comment>
<evidence type="ECO:0000259" key="7">
    <source>
        <dbReference type="Pfam" id="PF14322"/>
    </source>
</evidence>
<evidence type="ECO:0000256" key="5">
    <source>
        <dbReference type="ARBA" id="ARBA00023237"/>
    </source>
</evidence>
<dbReference type="SUPFAM" id="SSF48452">
    <property type="entry name" value="TPR-like"/>
    <property type="match status" value="1"/>
</dbReference>
<dbReference type="InterPro" id="IPR011990">
    <property type="entry name" value="TPR-like_helical_dom_sf"/>
</dbReference>
<dbReference type="CDD" id="cd08977">
    <property type="entry name" value="SusD"/>
    <property type="match status" value="1"/>
</dbReference>
<organism evidence="8 9">
    <name type="scientific">Deminuibacter soli</name>
    <dbReference type="NCBI Taxonomy" id="2291815"/>
    <lineage>
        <taxon>Bacteria</taxon>
        <taxon>Pseudomonadati</taxon>
        <taxon>Bacteroidota</taxon>
        <taxon>Chitinophagia</taxon>
        <taxon>Chitinophagales</taxon>
        <taxon>Chitinophagaceae</taxon>
        <taxon>Deminuibacter</taxon>
    </lineage>
</organism>
<dbReference type="InterPro" id="IPR033985">
    <property type="entry name" value="SusD-like_N"/>
</dbReference>
<comment type="similarity">
    <text evidence="2">Belongs to the SusD family.</text>
</comment>
<evidence type="ECO:0000256" key="3">
    <source>
        <dbReference type="ARBA" id="ARBA00022729"/>
    </source>
</evidence>